<dbReference type="InterPro" id="IPR051095">
    <property type="entry name" value="Dros_DevTransReg"/>
</dbReference>
<feature type="domain" description="BTB" evidence="3">
    <location>
        <begin position="35"/>
        <end position="99"/>
    </location>
</feature>
<dbReference type="InterPro" id="IPR013087">
    <property type="entry name" value="Znf_C2H2_type"/>
</dbReference>
<protein>
    <recommendedName>
        <fullName evidence="3">BTB domain-containing protein</fullName>
    </recommendedName>
</protein>
<dbReference type="GO" id="GO:0048468">
    <property type="term" value="P:cell development"/>
    <property type="evidence" value="ECO:0007669"/>
    <property type="project" value="UniProtKB-ARBA"/>
</dbReference>
<keyword evidence="1" id="KW-0539">Nucleus</keyword>
<evidence type="ECO:0000259" key="3">
    <source>
        <dbReference type="PROSITE" id="PS50097"/>
    </source>
</evidence>
<dbReference type="GO" id="GO:0048513">
    <property type="term" value="P:animal organ development"/>
    <property type="evidence" value="ECO:0007669"/>
    <property type="project" value="UniProtKB-ARBA"/>
</dbReference>
<dbReference type="PROSITE" id="PS50097">
    <property type="entry name" value="BTB"/>
    <property type="match status" value="1"/>
</dbReference>
<feature type="compositionally biased region" description="Basic and acidic residues" evidence="2">
    <location>
        <begin position="251"/>
        <end position="261"/>
    </location>
</feature>
<accession>A0A8J2M6J7</accession>
<feature type="region of interest" description="Disordered" evidence="2">
    <location>
        <begin position="251"/>
        <end position="270"/>
    </location>
</feature>
<evidence type="ECO:0000313" key="4">
    <source>
        <dbReference type="EMBL" id="CAG7833811.1"/>
    </source>
</evidence>
<sequence>MNLIREPRKFCLKWNEFECQLKLVFQQLYETKALADVTLQCDHNGRMMEIQAHKVVLSMYSPFLASILSESPESHPIITMDGISAYDLNHVLEFVYLGRFLRIDGIEIQPTKPVVEVVEPTEKMVPLNLSKSSPTHPFEYSSSILREPIPLKIEAGNASLLHPAQNIRPQSEDNSRSSPRSPYIGHQKVTTSNTQLSPIYHGFYGGTHSAITTTCPTTKVYPTKASPPMTFPQYPKHTPERNLKETTILKNKESNIKEDTPPPRPVPASDSNVELFTTASGMVVSTAYGLKPPTQVPTSVPSNTSPLTLMSNMMKMPTVNPVLPDSTESKPVINSKRSSHKIACQSKLNPQKSIKYTPSQVKAIVQSVDGVAGPFVPCKICQKVVKRERLRTHIYECHLINGEKIHCPYCNVALKSKGSYRVHVWRHRNGNLKKSGKIRSSTSKVSSI</sequence>
<evidence type="ECO:0000313" key="5">
    <source>
        <dbReference type="Proteomes" id="UP000708208"/>
    </source>
</evidence>
<dbReference type="Proteomes" id="UP000708208">
    <property type="component" value="Unassembled WGS sequence"/>
</dbReference>
<organism evidence="4 5">
    <name type="scientific">Allacma fusca</name>
    <dbReference type="NCBI Taxonomy" id="39272"/>
    <lineage>
        <taxon>Eukaryota</taxon>
        <taxon>Metazoa</taxon>
        <taxon>Ecdysozoa</taxon>
        <taxon>Arthropoda</taxon>
        <taxon>Hexapoda</taxon>
        <taxon>Collembola</taxon>
        <taxon>Symphypleona</taxon>
        <taxon>Sminthuridae</taxon>
        <taxon>Allacma</taxon>
    </lineage>
</organism>
<keyword evidence="5" id="KW-1185">Reference proteome</keyword>
<dbReference type="GO" id="GO:0005634">
    <property type="term" value="C:nucleus"/>
    <property type="evidence" value="ECO:0007669"/>
    <property type="project" value="TreeGrafter"/>
</dbReference>
<dbReference type="GO" id="GO:0003006">
    <property type="term" value="P:developmental process involved in reproduction"/>
    <property type="evidence" value="ECO:0007669"/>
    <property type="project" value="UniProtKB-ARBA"/>
</dbReference>
<dbReference type="GO" id="GO:0006357">
    <property type="term" value="P:regulation of transcription by RNA polymerase II"/>
    <property type="evidence" value="ECO:0007669"/>
    <property type="project" value="TreeGrafter"/>
</dbReference>
<dbReference type="PANTHER" id="PTHR23110">
    <property type="entry name" value="BTB DOMAIN TRANSCRIPTION FACTOR"/>
    <property type="match status" value="1"/>
</dbReference>
<dbReference type="InterPro" id="IPR000210">
    <property type="entry name" value="BTB/POZ_dom"/>
</dbReference>
<dbReference type="SMART" id="SM00355">
    <property type="entry name" value="ZnF_C2H2"/>
    <property type="match status" value="2"/>
</dbReference>
<dbReference type="EMBL" id="CAJVCH010570033">
    <property type="protein sequence ID" value="CAG7833811.1"/>
    <property type="molecule type" value="Genomic_DNA"/>
</dbReference>
<reference evidence="4" key="1">
    <citation type="submission" date="2021-06" db="EMBL/GenBank/DDBJ databases">
        <authorList>
            <person name="Hodson N. C."/>
            <person name="Mongue J. A."/>
            <person name="Jaron S. K."/>
        </authorList>
    </citation>
    <scope>NUCLEOTIDE SEQUENCE</scope>
</reference>
<dbReference type="Pfam" id="PF00651">
    <property type="entry name" value="BTB"/>
    <property type="match status" value="1"/>
</dbReference>
<dbReference type="OrthoDB" id="2311693at2759"/>
<gene>
    <name evidence="4" type="ORF">AFUS01_LOCUS43391</name>
</gene>
<name>A0A8J2M6J7_9HEXA</name>
<feature type="region of interest" description="Disordered" evidence="2">
    <location>
        <begin position="166"/>
        <end position="190"/>
    </location>
</feature>
<evidence type="ECO:0000256" key="2">
    <source>
        <dbReference type="SAM" id="MobiDB-lite"/>
    </source>
</evidence>
<dbReference type="AlphaFoldDB" id="A0A8J2M6J7"/>
<dbReference type="PANTHER" id="PTHR23110:SF109">
    <property type="entry name" value="FI07618P-RELATED"/>
    <property type="match status" value="1"/>
</dbReference>
<comment type="caution">
    <text evidence="4">The sequence shown here is derived from an EMBL/GenBank/DDBJ whole genome shotgun (WGS) entry which is preliminary data.</text>
</comment>
<evidence type="ECO:0000256" key="1">
    <source>
        <dbReference type="ARBA" id="ARBA00023242"/>
    </source>
</evidence>
<proteinExistence type="predicted"/>